<dbReference type="GeneID" id="27418165"/>
<evidence type="ECO:0000313" key="20">
    <source>
        <dbReference type="EMBL" id="EST08012.1"/>
    </source>
</evidence>
<keyword evidence="10 18" id="KW-0547">Nucleotide-binding</keyword>
<keyword evidence="6" id="KW-0963">Cytoplasm</keyword>
<reference evidence="21" key="1">
    <citation type="journal article" date="2013" name="Genome Announc.">
        <title>Draft genome sequence of Pseudozyma brasiliensis sp. nov. strain GHG001, a high producer of endo-1,4-xylanase isolated from an insect pest of sugarcane.</title>
        <authorList>
            <person name="Oliveira J.V.D.C."/>
            <person name="dos Santos R.A.C."/>
            <person name="Borges T.A."/>
            <person name="Riano-Pachon D.M."/>
            <person name="Goldman G.H."/>
        </authorList>
    </citation>
    <scope>NUCLEOTIDE SEQUENCE [LARGE SCALE GENOMIC DNA]</scope>
    <source>
        <strain evidence="21">GHG001</strain>
    </source>
</reference>
<feature type="binding site" evidence="18">
    <location>
        <position position="377"/>
    </location>
    <ligand>
        <name>ATP</name>
        <dbReference type="ChEBI" id="CHEBI:30616"/>
    </ligand>
</feature>
<comment type="cofactor">
    <cofactor evidence="17">
        <name>a monovalent cation</name>
        <dbReference type="ChEBI" id="CHEBI:60242"/>
    </cofactor>
    <text evidence="17">A monovalent cation.</text>
</comment>
<keyword evidence="9 19" id="KW-0479">Metal-binding</keyword>
<dbReference type="GO" id="GO:0005743">
    <property type="term" value="C:mitochondrial inner membrane"/>
    <property type="evidence" value="ECO:0007669"/>
    <property type="project" value="UniProtKB-SubCell"/>
</dbReference>
<dbReference type="OMA" id="ESLDCCM"/>
<dbReference type="EC" id="6.3.2.17" evidence="17"/>
<evidence type="ECO:0000256" key="19">
    <source>
        <dbReference type="PIRSR" id="PIRSR038895-2"/>
    </source>
</evidence>
<dbReference type="GO" id="GO:0046872">
    <property type="term" value="F:metal ion binding"/>
    <property type="evidence" value="ECO:0007669"/>
    <property type="project" value="UniProtKB-KW"/>
</dbReference>
<evidence type="ECO:0000256" key="10">
    <source>
        <dbReference type="ARBA" id="ARBA00022741"/>
    </source>
</evidence>
<evidence type="ECO:0000256" key="9">
    <source>
        <dbReference type="ARBA" id="ARBA00022723"/>
    </source>
</evidence>
<evidence type="ECO:0000256" key="13">
    <source>
        <dbReference type="ARBA" id="ARBA00022842"/>
    </source>
</evidence>
<keyword evidence="12 18" id="KW-0067">ATP-binding</keyword>
<comment type="catalytic activity">
    <reaction evidence="16 17">
        <text>(6S)-5,6,7,8-tetrahydrofolyl-(gamma-L-Glu)(n) + L-glutamate + ATP = (6S)-5,6,7,8-tetrahydrofolyl-(gamma-L-Glu)(n+1) + ADP + phosphate + H(+)</text>
        <dbReference type="Rhea" id="RHEA:10580"/>
        <dbReference type="Rhea" id="RHEA-COMP:14738"/>
        <dbReference type="Rhea" id="RHEA-COMP:14740"/>
        <dbReference type="ChEBI" id="CHEBI:15378"/>
        <dbReference type="ChEBI" id="CHEBI:29985"/>
        <dbReference type="ChEBI" id="CHEBI:30616"/>
        <dbReference type="ChEBI" id="CHEBI:43474"/>
        <dbReference type="ChEBI" id="CHEBI:141005"/>
        <dbReference type="ChEBI" id="CHEBI:456216"/>
        <dbReference type="EC" id="6.3.2.17"/>
    </reaction>
</comment>
<dbReference type="PANTHER" id="PTHR11136:SF5">
    <property type="entry name" value="FOLYLPOLYGLUTAMATE SYNTHASE, MITOCHONDRIAL"/>
    <property type="match status" value="1"/>
</dbReference>
<dbReference type="FunFam" id="3.90.190.20:FF:000017">
    <property type="entry name" value="Folylpolyglutamate synthase"/>
    <property type="match status" value="1"/>
</dbReference>
<dbReference type="GO" id="GO:0005759">
    <property type="term" value="C:mitochondrial matrix"/>
    <property type="evidence" value="ECO:0007669"/>
    <property type="project" value="UniProtKB-SubCell"/>
</dbReference>
<dbReference type="GO" id="GO:0006730">
    <property type="term" value="P:one-carbon metabolic process"/>
    <property type="evidence" value="ECO:0007669"/>
    <property type="project" value="UniProtKB-KW"/>
</dbReference>
<dbReference type="UniPathway" id="UPA00850"/>
<keyword evidence="21" id="KW-1185">Reference proteome</keyword>
<feature type="binding site" evidence="19">
    <location>
        <position position="189"/>
    </location>
    <ligand>
        <name>Mg(2+)</name>
        <dbReference type="ChEBI" id="CHEBI:18420"/>
        <label>1</label>
    </ligand>
</feature>
<evidence type="ECO:0000256" key="4">
    <source>
        <dbReference type="ARBA" id="ARBA00005150"/>
    </source>
</evidence>
<comment type="subcellular location">
    <subcellularLocation>
        <location evidence="3">Cytoplasm</location>
    </subcellularLocation>
    <subcellularLocation>
        <location evidence="1">Mitochondrion inner membrane</location>
    </subcellularLocation>
    <subcellularLocation>
        <location evidence="2">Mitochondrion matrix</location>
    </subcellularLocation>
</comment>
<dbReference type="GO" id="GO:0005524">
    <property type="term" value="F:ATP binding"/>
    <property type="evidence" value="ECO:0007669"/>
    <property type="project" value="UniProtKB-KW"/>
</dbReference>
<feature type="binding site" evidence="18">
    <location>
        <position position="359"/>
    </location>
    <ligand>
        <name>ATP</name>
        <dbReference type="ChEBI" id="CHEBI:30616"/>
    </ligand>
</feature>
<name>V5GPX3_KALBG</name>
<dbReference type="Gene3D" id="3.90.190.20">
    <property type="entry name" value="Mur ligase, C-terminal domain"/>
    <property type="match status" value="1"/>
</dbReference>
<protein>
    <recommendedName>
        <fullName evidence="17">Folylpolyglutamate synthase</fullName>
        <ecNumber evidence="17">6.3.2.17</ecNumber>
    </recommendedName>
    <alternativeName>
        <fullName evidence="17">Folylpoly-gamma-glutamate synthetase</fullName>
    </alternativeName>
    <alternativeName>
        <fullName evidence="17">Tetrahydrofolylpolyglutamate synthase</fullName>
    </alternativeName>
</protein>
<evidence type="ECO:0000256" key="12">
    <source>
        <dbReference type="ARBA" id="ARBA00022840"/>
    </source>
</evidence>
<organism evidence="20 21">
    <name type="scientific">Kalmanozyma brasiliensis (strain GHG001)</name>
    <name type="common">Yeast</name>
    <name type="synonym">Pseudozyma brasiliensis</name>
    <dbReference type="NCBI Taxonomy" id="1365824"/>
    <lineage>
        <taxon>Eukaryota</taxon>
        <taxon>Fungi</taxon>
        <taxon>Dikarya</taxon>
        <taxon>Basidiomycota</taxon>
        <taxon>Ustilaginomycotina</taxon>
        <taxon>Ustilaginomycetes</taxon>
        <taxon>Ustilaginales</taxon>
        <taxon>Ustilaginaceae</taxon>
        <taxon>Kalmanozyma</taxon>
    </lineage>
</organism>
<evidence type="ECO:0000256" key="1">
    <source>
        <dbReference type="ARBA" id="ARBA00004273"/>
    </source>
</evidence>
<dbReference type="PROSITE" id="PS01012">
    <property type="entry name" value="FOLYLPOLYGLU_SYNT_2"/>
    <property type="match status" value="1"/>
</dbReference>
<dbReference type="EMBL" id="KI545861">
    <property type="protein sequence ID" value="EST08012.1"/>
    <property type="molecule type" value="Genomic_DNA"/>
</dbReference>
<keyword evidence="15" id="KW-0472">Membrane</keyword>
<feature type="binding site" evidence="19">
    <location>
        <position position="116"/>
    </location>
    <ligand>
        <name>Mg(2+)</name>
        <dbReference type="ChEBI" id="CHEBI:18420"/>
        <label>1</label>
    </ligand>
</feature>
<dbReference type="NCBIfam" id="TIGR01499">
    <property type="entry name" value="folC"/>
    <property type="match status" value="1"/>
</dbReference>
<keyword evidence="14" id="KW-0496">Mitochondrion</keyword>
<keyword evidence="8 17" id="KW-0436">Ligase</keyword>
<dbReference type="OrthoDB" id="5212574at2759"/>
<gene>
    <name evidence="20" type="ORF">PSEUBRA_SCAF19g03232</name>
</gene>
<sequence>MTTSAQVASGSSSVGFAPALRTYDDAIDALNSLQSNAATIEALRKSGGRLLDFAIPEMVEYLERIGYSTSDLNRLNVIHVTGTKGKGSTSAFVDSLLRQLTPAESSSKPKVGLYTSPHMTSVRERIRINGQPVSHELFTKYFWEVWDRLSENPDRKFDLTPLRPVYFRFLTLLAFHIFLSEGVQPVILEVGIGGKYDSTNIVPKCVVAGITQLGLDHTAILGNTVEEIAVQKAGIFKPQAPAVCWAQQPGKALDEVKRIATEVGVSDLQIVDVHPALRSEETALGTNNRNAVTLGLPGAHQRTNASVALELVNAYLDSEAGRAMFKETSHRASASADNGTSSLTPWQRKGLEDARWPGRCQTVPTARSGLGLTWYLDGAHTTDSLSVCLGWFTARQQRQSTGRANKRIFVFNCTNGRSAHELLSSVLDTVEKSLGGQNSSSTGESRYALAKDYFDEVIFTTNITFEGGGWSSELTSKLLDDKDLVNLTVQNQLAETWKELVPGSSTEVRITPSIQAMHNHVVELAQKGGGVDCLVSGSLHLVGGVMAHLQQSGCLDDSLVSTVQP</sequence>
<evidence type="ECO:0000256" key="16">
    <source>
        <dbReference type="ARBA" id="ARBA00047493"/>
    </source>
</evidence>
<comment type="function">
    <text evidence="17">Catalyzes conversion of folates to polyglutamate derivatives allowing concentration of folate compounds in the cell and the intracellular retention of these cofactors, which are important substrates for most of the folate-dependent enzymes that are involved in one-carbon transfer reactions involved in purine, pyrimidine and amino acid synthesis.</text>
</comment>
<dbReference type="InterPro" id="IPR018109">
    <property type="entry name" value="Folylpolyglutamate_synth_CS"/>
</dbReference>
<dbReference type="InterPro" id="IPR036565">
    <property type="entry name" value="Mur-like_cat_sf"/>
</dbReference>
<dbReference type="FunFam" id="3.40.1190.10:FF:000009">
    <property type="entry name" value="Folylpolyglutamate synthase"/>
    <property type="match status" value="1"/>
</dbReference>
<evidence type="ECO:0000256" key="14">
    <source>
        <dbReference type="ARBA" id="ARBA00023128"/>
    </source>
</evidence>
<dbReference type="PANTHER" id="PTHR11136">
    <property type="entry name" value="FOLYLPOLYGLUTAMATE SYNTHASE-RELATED"/>
    <property type="match status" value="1"/>
</dbReference>
<accession>V5GPX3</accession>
<dbReference type="InterPro" id="IPR036615">
    <property type="entry name" value="Mur_ligase_C_dom_sf"/>
</dbReference>
<comment type="similarity">
    <text evidence="5 17">Belongs to the folylpolyglutamate synthase family.</text>
</comment>
<feature type="binding site" evidence="19">
    <location>
        <position position="217"/>
    </location>
    <ligand>
        <name>Mg(2+)</name>
        <dbReference type="ChEBI" id="CHEBI:18420"/>
        <label>1</label>
    </ligand>
</feature>
<dbReference type="Gene3D" id="3.40.1190.10">
    <property type="entry name" value="Mur-like, catalytic domain"/>
    <property type="match status" value="1"/>
</dbReference>
<evidence type="ECO:0000256" key="18">
    <source>
        <dbReference type="PIRSR" id="PIRSR038895-1"/>
    </source>
</evidence>
<dbReference type="eggNOG" id="KOG2525">
    <property type="taxonomic scope" value="Eukaryota"/>
</dbReference>
<evidence type="ECO:0000256" key="6">
    <source>
        <dbReference type="ARBA" id="ARBA00022490"/>
    </source>
</evidence>
<evidence type="ECO:0000256" key="17">
    <source>
        <dbReference type="PIRNR" id="PIRNR038895"/>
    </source>
</evidence>
<evidence type="ECO:0000256" key="8">
    <source>
        <dbReference type="ARBA" id="ARBA00022598"/>
    </source>
</evidence>
<dbReference type="GO" id="GO:0005829">
    <property type="term" value="C:cytosol"/>
    <property type="evidence" value="ECO:0007669"/>
    <property type="project" value="TreeGrafter"/>
</dbReference>
<dbReference type="Proteomes" id="UP000019377">
    <property type="component" value="Unassembled WGS sequence"/>
</dbReference>
<evidence type="ECO:0000313" key="21">
    <source>
        <dbReference type="Proteomes" id="UP000019377"/>
    </source>
</evidence>
<evidence type="ECO:0000256" key="7">
    <source>
        <dbReference type="ARBA" id="ARBA00022563"/>
    </source>
</evidence>
<comment type="pathway">
    <text evidence="4 17">Cofactor biosynthesis; tetrahydrofolylpolyglutamate biosynthesis.</text>
</comment>
<keyword evidence="7 17" id="KW-0554">One-carbon metabolism</keyword>
<dbReference type="SUPFAM" id="SSF53623">
    <property type="entry name" value="MurD-like peptide ligases, catalytic domain"/>
    <property type="match status" value="1"/>
</dbReference>
<dbReference type="STRING" id="1365824.V5GPX3"/>
<keyword evidence="13 19" id="KW-0460">Magnesium</keyword>
<keyword evidence="11" id="KW-0999">Mitochondrion inner membrane</keyword>
<dbReference type="AlphaFoldDB" id="V5GPX3"/>
<evidence type="ECO:0000256" key="5">
    <source>
        <dbReference type="ARBA" id="ARBA00008276"/>
    </source>
</evidence>
<evidence type="ECO:0000256" key="11">
    <source>
        <dbReference type="ARBA" id="ARBA00022792"/>
    </source>
</evidence>
<dbReference type="InterPro" id="IPR001645">
    <property type="entry name" value="Folylpolyglutamate_synth"/>
</dbReference>
<evidence type="ECO:0000256" key="15">
    <source>
        <dbReference type="ARBA" id="ARBA00023136"/>
    </source>
</evidence>
<dbReference type="PROSITE" id="PS01011">
    <property type="entry name" value="FOLYLPOLYGLU_SYNT_1"/>
    <property type="match status" value="1"/>
</dbReference>
<dbReference type="InterPro" id="IPR023600">
    <property type="entry name" value="Folylpolyglutamate_synth_euk"/>
</dbReference>
<evidence type="ECO:0000256" key="2">
    <source>
        <dbReference type="ARBA" id="ARBA00004305"/>
    </source>
</evidence>
<dbReference type="SUPFAM" id="SSF53244">
    <property type="entry name" value="MurD-like peptide ligases, peptide-binding domain"/>
    <property type="match status" value="1"/>
</dbReference>
<dbReference type="HOGENOM" id="CLU_015869_0_1_1"/>
<evidence type="ECO:0000256" key="3">
    <source>
        <dbReference type="ARBA" id="ARBA00004496"/>
    </source>
</evidence>
<dbReference type="PIRSF" id="PIRSF038895">
    <property type="entry name" value="FPGS"/>
    <property type="match status" value="1"/>
</dbReference>
<dbReference type="GO" id="GO:0004326">
    <property type="term" value="F:tetrahydrofolylpolyglutamate synthase activity"/>
    <property type="evidence" value="ECO:0007669"/>
    <property type="project" value="UniProtKB-EC"/>
</dbReference>
<dbReference type="RefSeq" id="XP_016293001.1">
    <property type="nucleotide sequence ID" value="XM_016435539.1"/>
</dbReference>
<proteinExistence type="inferred from homology"/>